<dbReference type="AlphaFoldDB" id="A0A915DEE2"/>
<name>A0A915DEE2_9BILA</name>
<protein>
    <submittedName>
        <fullName evidence="3">Uncharacterized protein</fullName>
    </submittedName>
</protein>
<evidence type="ECO:0000256" key="1">
    <source>
        <dbReference type="SAM" id="SignalP"/>
    </source>
</evidence>
<organism evidence="2 3">
    <name type="scientific">Ditylenchus dipsaci</name>
    <dbReference type="NCBI Taxonomy" id="166011"/>
    <lineage>
        <taxon>Eukaryota</taxon>
        <taxon>Metazoa</taxon>
        <taxon>Ecdysozoa</taxon>
        <taxon>Nematoda</taxon>
        <taxon>Chromadorea</taxon>
        <taxon>Rhabditida</taxon>
        <taxon>Tylenchina</taxon>
        <taxon>Tylenchomorpha</taxon>
        <taxon>Sphaerularioidea</taxon>
        <taxon>Anguinidae</taxon>
        <taxon>Anguininae</taxon>
        <taxon>Ditylenchus</taxon>
    </lineage>
</organism>
<evidence type="ECO:0000313" key="3">
    <source>
        <dbReference type="WBParaSite" id="jg18705"/>
    </source>
</evidence>
<keyword evidence="1" id="KW-0732">Signal</keyword>
<proteinExistence type="predicted"/>
<dbReference type="Proteomes" id="UP000887574">
    <property type="component" value="Unplaced"/>
</dbReference>
<feature type="chain" id="PRO_5037044742" evidence="1">
    <location>
        <begin position="25"/>
        <end position="90"/>
    </location>
</feature>
<accession>A0A915DEE2</accession>
<sequence>MISRRTFFCAFIFGLVVYTSSVYAEKSTPSNSDCVLKCSKGWFMDRISDLSCSSCCQNKVSAFKIVFKIVLPVLASSLASSGCVCSGYGI</sequence>
<reference evidence="3" key="1">
    <citation type="submission" date="2022-11" db="UniProtKB">
        <authorList>
            <consortium name="WormBaseParasite"/>
        </authorList>
    </citation>
    <scope>IDENTIFICATION</scope>
</reference>
<dbReference type="WBParaSite" id="jg18705">
    <property type="protein sequence ID" value="jg18705"/>
    <property type="gene ID" value="jg18705"/>
</dbReference>
<evidence type="ECO:0000313" key="2">
    <source>
        <dbReference type="Proteomes" id="UP000887574"/>
    </source>
</evidence>
<feature type="signal peptide" evidence="1">
    <location>
        <begin position="1"/>
        <end position="24"/>
    </location>
</feature>
<keyword evidence="2" id="KW-1185">Reference proteome</keyword>